<evidence type="ECO:0000256" key="3">
    <source>
        <dbReference type="ARBA" id="ARBA00023002"/>
    </source>
</evidence>
<evidence type="ECO:0000313" key="5">
    <source>
        <dbReference type="EMBL" id="KAK4464493.1"/>
    </source>
</evidence>
<dbReference type="PRINTS" id="PR00368">
    <property type="entry name" value="FADPNR"/>
</dbReference>
<gene>
    <name evidence="5" type="ORF">QBC42DRAFT_220732</name>
</gene>
<keyword evidence="3" id="KW-0560">Oxidoreductase</keyword>
<dbReference type="Gene3D" id="3.50.50.60">
    <property type="entry name" value="FAD/NAD(P)-binding domain"/>
    <property type="match status" value="2"/>
</dbReference>
<dbReference type="AlphaFoldDB" id="A0AAV9HUU1"/>
<dbReference type="EMBL" id="MU864948">
    <property type="protein sequence ID" value="KAK4464493.1"/>
    <property type="molecule type" value="Genomic_DNA"/>
</dbReference>
<dbReference type="Proteomes" id="UP001321749">
    <property type="component" value="Unassembled WGS sequence"/>
</dbReference>
<reference evidence="5" key="2">
    <citation type="submission" date="2023-06" db="EMBL/GenBank/DDBJ databases">
        <authorList>
            <consortium name="Lawrence Berkeley National Laboratory"/>
            <person name="Mondo S.J."/>
            <person name="Hensen N."/>
            <person name="Bonometti L."/>
            <person name="Westerberg I."/>
            <person name="Brannstrom I.O."/>
            <person name="Guillou S."/>
            <person name="Cros-Aarteil S."/>
            <person name="Calhoun S."/>
            <person name="Haridas S."/>
            <person name="Kuo A."/>
            <person name="Pangilinan J."/>
            <person name="Riley R."/>
            <person name="Labutti K."/>
            <person name="Andreopoulos B."/>
            <person name="Lipzen A."/>
            <person name="Chen C."/>
            <person name="Yanf M."/>
            <person name="Daum C."/>
            <person name="Ng V."/>
            <person name="Clum A."/>
            <person name="Steindorff A."/>
            <person name="Ohm R."/>
            <person name="Martin F."/>
            <person name="Silar P."/>
            <person name="Natvig D."/>
            <person name="Lalanne C."/>
            <person name="Gautier V."/>
            <person name="Ament-Velasquez S.L."/>
            <person name="Kruys A."/>
            <person name="Hutchinson M.I."/>
            <person name="Powell A.J."/>
            <person name="Barry K."/>
            <person name="Miller A.N."/>
            <person name="Grigoriev I.V."/>
            <person name="Debuchy R."/>
            <person name="Gladieux P."/>
            <person name="Thoren M.H."/>
            <person name="Johannesson H."/>
        </authorList>
    </citation>
    <scope>NUCLEOTIDE SEQUENCE</scope>
    <source>
        <strain evidence="5">PSN324</strain>
    </source>
</reference>
<feature type="domain" description="FAD/NAD(P)-binding" evidence="4">
    <location>
        <begin position="7"/>
        <end position="157"/>
    </location>
</feature>
<dbReference type="InterPro" id="IPR050097">
    <property type="entry name" value="Ferredoxin-NADP_redctase_2"/>
</dbReference>
<evidence type="ECO:0000259" key="4">
    <source>
        <dbReference type="Pfam" id="PF07992"/>
    </source>
</evidence>
<keyword evidence="6" id="KW-1185">Reference proteome</keyword>
<evidence type="ECO:0000256" key="2">
    <source>
        <dbReference type="ARBA" id="ARBA00022630"/>
    </source>
</evidence>
<dbReference type="InterPro" id="IPR023753">
    <property type="entry name" value="FAD/NAD-binding_dom"/>
</dbReference>
<dbReference type="GO" id="GO:0016491">
    <property type="term" value="F:oxidoreductase activity"/>
    <property type="evidence" value="ECO:0007669"/>
    <property type="project" value="UniProtKB-KW"/>
</dbReference>
<dbReference type="InterPro" id="IPR036188">
    <property type="entry name" value="FAD/NAD-bd_sf"/>
</dbReference>
<comment type="caution">
    <text evidence="5">The sequence shown here is derived from an EMBL/GenBank/DDBJ whole genome shotgun (WGS) entry which is preliminary data.</text>
</comment>
<reference evidence="5" key="1">
    <citation type="journal article" date="2023" name="Mol. Phylogenet. Evol.">
        <title>Genome-scale phylogeny and comparative genomics of the fungal order Sordariales.</title>
        <authorList>
            <person name="Hensen N."/>
            <person name="Bonometti L."/>
            <person name="Westerberg I."/>
            <person name="Brannstrom I.O."/>
            <person name="Guillou S."/>
            <person name="Cros-Aarteil S."/>
            <person name="Calhoun S."/>
            <person name="Haridas S."/>
            <person name="Kuo A."/>
            <person name="Mondo S."/>
            <person name="Pangilinan J."/>
            <person name="Riley R."/>
            <person name="LaButti K."/>
            <person name="Andreopoulos B."/>
            <person name="Lipzen A."/>
            <person name="Chen C."/>
            <person name="Yan M."/>
            <person name="Daum C."/>
            <person name="Ng V."/>
            <person name="Clum A."/>
            <person name="Steindorff A."/>
            <person name="Ohm R.A."/>
            <person name="Martin F."/>
            <person name="Silar P."/>
            <person name="Natvig D.O."/>
            <person name="Lalanne C."/>
            <person name="Gautier V."/>
            <person name="Ament-Velasquez S.L."/>
            <person name="Kruys A."/>
            <person name="Hutchinson M.I."/>
            <person name="Powell A.J."/>
            <person name="Barry K."/>
            <person name="Miller A.N."/>
            <person name="Grigoriev I.V."/>
            <person name="Debuchy R."/>
            <person name="Gladieux P."/>
            <person name="Hiltunen Thoren M."/>
            <person name="Johannesson H."/>
        </authorList>
    </citation>
    <scope>NUCLEOTIDE SEQUENCE</scope>
    <source>
        <strain evidence="5">PSN324</strain>
    </source>
</reference>
<proteinExistence type="inferred from homology"/>
<evidence type="ECO:0000256" key="1">
    <source>
        <dbReference type="ARBA" id="ARBA00009333"/>
    </source>
</evidence>
<sequence length="315" mass="32841">MCAAVLHDVLIVGAGPAGITSALTLARALQNVVVFDSGVFRNARATHFHTLPTWDHKNPADFRATARAEILSRYATVTFHQSGLTSISKAANGNFEAISADGKSWRGRSVILATGVHDVLPNIEGYDDCWVHGIFHCLFCHGYEERGSPSAGVLAIGEVADVAPALHLARSAKQLAGKVTIYTDGSEALAASLTAGLRPHELEHIVTDTRPITKLIKEPTATSVTIQFASGPSLTEGFLVHRPKTELNGPFAQQLGLQLTPQGDIFTTAPFGATSVPGVFAAGDCMAPGKIAANAISTGAFAGAGVTAQLQAGVL</sequence>
<name>A0AAV9HUU1_9PEZI</name>
<comment type="similarity">
    <text evidence="1">Belongs to the class-II pyridine nucleotide-disulfide oxidoreductase family.</text>
</comment>
<dbReference type="Pfam" id="PF07992">
    <property type="entry name" value="Pyr_redox_2"/>
    <property type="match status" value="1"/>
</dbReference>
<accession>A0AAV9HUU1</accession>
<dbReference type="PRINTS" id="PR00469">
    <property type="entry name" value="PNDRDTASEII"/>
</dbReference>
<dbReference type="SUPFAM" id="SSF51905">
    <property type="entry name" value="FAD/NAD(P)-binding domain"/>
    <property type="match status" value="1"/>
</dbReference>
<dbReference type="GO" id="GO:0097237">
    <property type="term" value="P:cellular response to toxic substance"/>
    <property type="evidence" value="ECO:0007669"/>
    <property type="project" value="UniProtKB-ARBA"/>
</dbReference>
<dbReference type="PANTHER" id="PTHR48105">
    <property type="entry name" value="THIOREDOXIN REDUCTASE 1-RELATED-RELATED"/>
    <property type="match status" value="1"/>
</dbReference>
<organism evidence="5 6">
    <name type="scientific">Cladorrhinum samala</name>
    <dbReference type="NCBI Taxonomy" id="585594"/>
    <lineage>
        <taxon>Eukaryota</taxon>
        <taxon>Fungi</taxon>
        <taxon>Dikarya</taxon>
        <taxon>Ascomycota</taxon>
        <taxon>Pezizomycotina</taxon>
        <taxon>Sordariomycetes</taxon>
        <taxon>Sordariomycetidae</taxon>
        <taxon>Sordariales</taxon>
        <taxon>Podosporaceae</taxon>
        <taxon>Cladorrhinum</taxon>
    </lineage>
</organism>
<keyword evidence="2" id="KW-0285">Flavoprotein</keyword>
<evidence type="ECO:0000313" key="6">
    <source>
        <dbReference type="Proteomes" id="UP001321749"/>
    </source>
</evidence>
<protein>
    <recommendedName>
        <fullName evidence="4">FAD/NAD(P)-binding domain-containing protein</fullName>
    </recommendedName>
</protein>